<evidence type="ECO:0000313" key="4">
    <source>
        <dbReference type="Proteomes" id="UP000215914"/>
    </source>
</evidence>
<evidence type="ECO:0000256" key="1">
    <source>
        <dbReference type="ARBA" id="ARBA00004170"/>
    </source>
</evidence>
<dbReference type="GO" id="GO:0009626">
    <property type="term" value="P:plant-type hypersensitive response"/>
    <property type="evidence" value="ECO:0007669"/>
    <property type="project" value="UniProtKB-KW"/>
</dbReference>
<accession>A0A251T9Q1</accession>
<dbReference type="InterPro" id="IPR044296">
    <property type="entry name" value="HIPP46"/>
</dbReference>
<name>A0A251T9Q1_HELAN</name>
<protein>
    <recommendedName>
        <fullName evidence="2">HMA domain-containing protein</fullName>
    </recommendedName>
</protein>
<dbReference type="Proteomes" id="UP000215914">
    <property type="component" value="Chromosome 11"/>
</dbReference>
<dbReference type="PROSITE" id="PS50846">
    <property type="entry name" value="HMA_2"/>
    <property type="match status" value="1"/>
</dbReference>
<feature type="domain" description="HMA" evidence="2">
    <location>
        <begin position="3"/>
        <end position="72"/>
    </location>
</feature>
<keyword evidence="4" id="KW-1185">Reference proteome</keyword>
<evidence type="ECO:0000313" key="3">
    <source>
        <dbReference type="EMBL" id="OTG07382.1"/>
    </source>
</evidence>
<dbReference type="PANTHER" id="PTHR46371">
    <property type="entry name" value="OS04G0464100 PROTEIN"/>
    <property type="match status" value="1"/>
</dbReference>
<sequence>MAKQKIVMKVTMTNEKKTRKAFKIAAAVRGVDSVAFVGPDKEQIAVIGEGIDSVELTRSLRKRIGHTELVSVGKIEEKKPDKPVVPKETTKAQTPVPIDYHYPPHPYHVHLIPMQVIHEDPWSTCNIL</sequence>
<evidence type="ECO:0000259" key="2">
    <source>
        <dbReference type="PROSITE" id="PS50846"/>
    </source>
</evidence>
<proteinExistence type="predicted"/>
<dbReference type="Gene3D" id="3.30.70.100">
    <property type="match status" value="1"/>
</dbReference>
<dbReference type="GO" id="GO:0016020">
    <property type="term" value="C:membrane"/>
    <property type="evidence" value="ECO:0007669"/>
    <property type="project" value="UniProtKB-SubCell"/>
</dbReference>
<gene>
    <name evidence="3" type="ORF">HannXRQ_Chr11g0329801</name>
</gene>
<dbReference type="STRING" id="4232.A0A251T9Q1"/>
<dbReference type="AlphaFoldDB" id="A0A251T9Q1"/>
<dbReference type="InParanoid" id="A0A251T9Q1"/>
<comment type="subcellular location">
    <subcellularLocation>
        <location evidence="1">Membrane</location>
        <topology evidence="1">Peripheral membrane protein</topology>
    </subcellularLocation>
</comment>
<organism evidence="3 4">
    <name type="scientific">Helianthus annuus</name>
    <name type="common">Common sunflower</name>
    <dbReference type="NCBI Taxonomy" id="4232"/>
    <lineage>
        <taxon>Eukaryota</taxon>
        <taxon>Viridiplantae</taxon>
        <taxon>Streptophyta</taxon>
        <taxon>Embryophyta</taxon>
        <taxon>Tracheophyta</taxon>
        <taxon>Spermatophyta</taxon>
        <taxon>Magnoliopsida</taxon>
        <taxon>eudicotyledons</taxon>
        <taxon>Gunneridae</taxon>
        <taxon>Pentapetalae</taxon>
        <taxon>asterids</taxon>
        <taxon>campanulids</taxon>
        <taxon>Asterales</taxon>
        <taxon>Asteraceae</taxon>
        <taxon>Asteroideae</taxon>
        <taxon>Heliantheae alliance</taxon>
        <taxon>Heliantheae</taxon>
        <taxon>Helianthus</taxon>
    </lineage>
</organism>
<dbReference type="EMBL" id="CM007900">
    <property type="protein sequence ID" value="OTG07382.1"/>
    <property type="molecule type" value="Genomic_DNA"/>
</dbReference>
<reference evidence="4" key="1">
    <citation type="journal article" date="2017" name="Nature">
        <title>The sunflower genome provides insights into oil metabolism, flowering and Asterid evolution.</title>
        <authorList>
            <person name="Badouin H."/>
            <person name="Gouzy J."/>
            <person name="Grassa C.J."/>
            <person name="Murat F."/>
            <person name="Staton S.E."/>
            <person name="Cottret L."/>
            <person name="Lelandais-Briere C."/>
            <person name="Owens G.L."/>
            <person name="Carrere S."/>
            <person name="Mayjonade B."/>
            <person name="Legrand L."/>
            <person name="Gill N."/>
            <person name="Kane N.C."/>
            <person name="Bowers J.E."/>
            <person name="Hubner S."/>
            <person name="Bellec A."/>
            <person name="Berard A."/>
            <person name="Berges H."/>
            <person name="Blanchet N."/>
            <person name="Boniface M.C."/>
            <person name="Brunel D."/>
            <person name="Catrice O."/>
            <person name="Chaidir N."/>
            <person name="Claudel C."/>
            <person name="Donnadieu C."/>
            <person name="Faraut T."/>
            <person name="Fievet G."/>
            <person name="Helmstetter N."/>
            <person name="King M."/>
            <person name="Knapp S.J."/>
            <person name="Lai Z."/>
            <person name="Le Paslier M.C."/>
            <person name="Lippi Y."/>
            <person name="Lorenzon L."/>
            <person name="Mandel J.R."/>
            <person name="Marage G."/>
            <person name="Marchand G."/>
            <person name="Marquand E."/>
            <person name="Bret-Mestries E."/>
            <person name="Morien E."/>
            <person name="Nambeesan S."/>
            <person name="Nguyen T."/>
            <person name="Pegot-Espagnet P."/>
            <person name="Pouilly N."/>
            <person name="Raftis F."/>
            <person name="Sallet E."/>
            <person name="Schiex T."/>
            <person name="Thomas J."/>
            <person name="Vandecasteele C."/>
            <person name="Vares D."/>
            <person name="Vear F."/>
            <person name="Vautrin S."/>
            <person name="Crespi M."/>
            <person name="Mangin B."/>
            <person name="Burke J.M."/>
            <person name="Salse J."/>
            <person name="Munos S."/>
            <person name="Vincourt P."/>
            <person name="Rieseberg L.H."/>
            <person name="Langlade N.B."/>
        </authorList>
    </citation>
    <scope>NUCLEOTIDE SEQUENCE [LARGE SCALE GENOMIC DNA]</scope>
    <source>
        <strain evidence="4">cv. SF193</strain>
    </source>
</reference>
<dbReference type="GO" id="GO:0046872">
    <property type="term" value="F:metal ion binding"/>
    <property type="evidence" value="ECO:0007669"/>
    <property type="project" value="InterPro"/>
</dbReference>
<dbReference type="InterPro" id="IPR006121">
    <property type="entry name" value="HMA_dom"/>
</dbReference>